<dbReference type="Proteomes" id="UP000829685">
    <property type="component" value="Unassembled WGS sequence"/>
</dbReference>
<evidence type="ECO:0000313" key="3">
    <source>
        <dbReference type="Proteomes" id="UP000829685"/>
    </source>
</evidence>
<dbReference type="PANTHER" id="PTHR42749:SF8">
    <property type="entry name" value="HSP70 FAMILY PROTEIN (AFU_ORTHOLOGUE AFUA_3G13740)"/>
    <property type="match status" value="1"/>
</dbReference>
<dbReference type="Gene3D" id="3.30.420.40">
    <property type="match status" value="2"/>
</dbReference>
<feature type="region of interest" description="Disordered" evidence="1">
    <location>
        <begin position="1"/>
        <end position="40"/>
    </location>
</feature>
<feature type="compositionally biased region" description="Polar residues" evidence="1">
    <location>
        <begin position="128"/>
        <end position="153"/>
    </location>
</feature>
<reference evidence="2" key="1">
    <citation type="submission" date="2021-03" db="EMBL/GenBank/DDBJ databases">
        <title>Revisited historic fungal species revealed as producer of novel bioactive compounds through whole genome sequencing and comparative genomics.</title>
        <authorList>
            <person name="Vignolle G.A."/>
            <person name="Hochenegger N."/>
            <person name="Mach R.L."/>
            <person name="Mach-Aigner A.R."/>
            <person name="Javad Rahimi M."/>
            <person name="Salim K.A."/>
            <person name="Chan C.M."/>
            <person name="Lim L.B.L."/>
            <person name="Cai F."/>
            <person name="Druzhinina I.S."/>
            <person name="U'Ren J.M."/>
            <person name="Derntl C."/>
        </authorList>
    </citation>
    <scope>NUCLEOTIDE SEQUENCE</scope>
    <source>
        <strain evidence="2">TUCIM 5799</strain>
    </source>
</reference>
<dbReference type="AlphaFoldDB" id="A0A9P9WKC6"/>
<comment type="caution">
    <text evidence="2">The sequence shown here is derived from an EMBL/GenBank/DDBJ whole genome shotgun (WGS) entry which is preliminary data.</text>
</comment>
<sequence>MAQAEFNFMSPQLSSLRRSPNLPVQDEAGPSIPEPAPREADPELLAKFREAETTTEVDRVIIGIDFGTTYSSVSQTVIRALEDSKLIGRDRIKPIRNFPYDPAVADRSGSERSAAVPSEIIYPHSGATAISPTPLNASTDARNSPISGGLPTSRTRQRVLAVDRSLSAEDCFRQDEEATCESSEDDEQSIETHDAEEFHRYHNFNLLRCGFEAQSWPLGTDIKLSRVKLMLQNDPRTAEVREYLSPLIQRLIYDELIRDHKDHVDVIADYLTFLLRHVKSELIDLGLYQGYKYEVVLCVPAIWDQKACRDMQIALAKAFKQSNFDQVEIIQNSVKDLFMVSEPEAAAAWVLHSNYDIVPEDRFILLDAGGGTVDTNTYREHQKISFYCPGLRENRAMGFWHSRIWVPAKDMKAVFKPVLKEVFSLVQDQIKQSELQGQIPNKIVLVGGFSRSVALRKYLTKNLDASYKNQIRLIIPPEYDASAVASGGILRALNKEGGPGRFARSSYGILRDEPYRLHEEHLIAGVVRPGRDSLDGALWVRDTIFWALKLGNEEPLGPVWTSEPLPCTQSFDSRKTKRPRLIAIDRLYVSDTATESHYQRDHQKNEGAKPVGEIVTDFTFLRDNGLIQPVKGIMTDEGQRWGRKHYDVDYHLYLRLVGRDLKCYAVYNNSIVQQSVINISSAFAAGVK</sequence>
<dbReference type="CDD" id="cd10170">
    <property type="entry name" value="ASKHA_NBD_HSP70"/>
    <property type="match status" value="1"/>
</dbReference>
<gene>
    <name evidence="2" type="ORF">JX265_007013</name>
</gene>
<feature type="region of interest" description="Disordered" evidence="1">
    <location>
        <begin position="125"/>
        <end position="153"/>
    </location>
</feature>
<organism evidence="2 3">
    <name type="scientific">Neoarthrinium moseri</name>
    <dbReference type="NCBI Taxonomy" id="1658444"/>
    <lineage>
        <taxon>Eukaryota</taxon>
        <taxon>Fungi</taxon>
        <taxon>Dikarya</taxon>
        <taxon>Ascomycota</taxon>
        <taxon>Pezizomycotina</taxon>
        <taxon>Sordariomycetes</taxon>
        <taxon>Xylariomycetidae</taxon>
        <taxon>Amphisphaeriales</taxon>
        <taxon>Apiosporaceae</taxon>
        <taxon>Neoarthrinium</taxon>
    </lineage>
</organism>
<protein>
    <submittedName>
        <fullName evidence="2">Uncharacterized protein</fullName>
    </submittedName>
</protein>
<name>A0A9P9WKC6_9PEZI</name>
<proteinExistence type="predicted"/>
<dbReference type="InterPro" id="IPR043129">
    <property type="entry name" value="ATPase_NBD"/>
</dbReference>
<evidence type="ECO:0000313" key="2">
    <source>
        <dbReference type="EMBL" id="KAI1868190.1"/>
    </source>
</evidence>
<dbReference type="PANTHER" id="PTHR42749">
    <property type="entry name" value="CELL SHAPE-DETERMINING PROTEIN MREB"/>
    <property type="match status" value="1"/>
</dbReference>
<evidence type="ECO:0000256" key="1">
    <source>
        <dbReference type="SAM" id="MobiDB-lite"/>
    </source>
</evidence>
<keyword evidence="3" id="KW-1185">Reference proteome</keyword>
<dbReference type="EMBL" id="JAFIMR010000017">
    <property type="protein sequence ID" value="KAI1868190.1"/>
    <property type="molecule type" value="Genomic_DNA"/>
</dbReference>
<feature type="compositionally biased region" description="Polar residues" evidence="1">
    <location>
        <begin position="9"/>
        <end position="18"/>
    </location>
</feature>
<dbReference type="SUPFAM" id="SSF53067">
    <property type="entry name" value="Actin-like ATPase domain"/>
    <property type="match status" value="1"/>
</dbReference>
<accession>A0A9P9WKC6</accession>